<organism evidence="1 2">
    <name type="scientific">Rhododendron molle</name>
    <name type="common">Chinese azalea</name>
    <name type="synonym">Azalea mollis</name>
    <dbReference type="NCBI Taxonomy" id="49168"/>
    <lineage>
        <taxon>Eukaryota</taxon>
        <taxon>Viridiplantae</taxon>
        <taxon>Streptophyta</taxon>
        <taxon>Embryophyta</taxon>
        <taxon>Tracheophyta</taxon>
        <taxon>Spermatophyta</taxon>
        <taxon>Magnoliopsida</taxon>
        <taxon>eudicotyledons</taxon>
        <taxon>Gunneridae</taxon>
        <taxon>Pentapetalae</taxon>
        <taxon>asterids</taxon>
        <taxon>Ericales</taxon>
        <taxon>Ericaceae</taxon>
        <taxon>Ericoideae</taxon>
        <taxon>Rhodoreae</taxon>
        <taxon>Rhododendron</taxon>
    </lineage>
</organism>
<reference evidence="1" key="1">
    <citation type="submission" date="2022-02" db="EMBL/GenBank/DDBJ databases">
        <title>Plant Genome Project.</title>
        <authorList>
            <person name="Zhang R.-G."/>
        </authorList>
    </citation>
    <scope>NUCLEOTIDE SEQUENCE</scope>
    <source>
        <strain evidence="1">AT1</strain>
    </source>
</reference>
<dbReference type="EMBL" id="CM046391">
    <property type="protein sequence ID" value="KAI8558499.1"/>
    <property type="molecule type" value="Genomic_DNA"/>
</dbReference>
<gene>
    <name evidence="1" type="ORF">RHMOL_Rhmol04G0099000</name>
</gene>
<sequence length="392" mass="43415">MVLHHLAIKSNAIALESLLRAGLWTNKVLWCHLDLGAGFEISGHIHYQFQRMITMEAKGITWVGDIYHKFEAMCLEVEEVVCEDTVKYVENQVQTVGATVKKFYSDVIQDLVPPLDLIELPSADLSLNQCGDFGVYMTPEASINAPMCHEIADNHESCDQISRTSYPDTIGDMGGDMRVGETFCNDAVHSHVSIADASIENPTDMILPVEPCETKETELRSSYSIDRPGGVSAESNGTCKDSGGIFLEELNAGGDTLNENDRSSRRGTSGEWNSNSNLIDNCGSIEIGIDTIKQIEHSKLEETCILVDGDQLLLNPSRQDKPRSYKKKIRNAFSSKSSARKHEYEQLAAQYENMETGSNHIVVESMMPTLSGDANKSNLPAHDFCESEWELL</sequence>
<comment type="caution">
    <text evidence="1">The sequence shown here is derived from an EMBL/GenBank/DDBJ whole genome shotgun (WGS) entry which is preliminary data.</text>
</comment>
<keyword evidence="2" id="KW-1185">Reference proteome</keyword>
<evidence type="ECO:0000313" key="2">
    <source>
        <dbReference type="Proteomes" id="UP001062846"/>
    </source>
</evidence>
<accession>A0ACC0P008</accession>
<proteinExistence type="predicted"/>
<name>A0ACC0P008_RHOML</name>
<dbReference type="Proteomes" id="UP001062846">
    <property type="component" value="Chromosome 4"/>
</dbReference>
<evidence type="ECO:0000313" key="1">
    <source>
        <dbReference type="EMBL" id="KAI8558499.1"/>
    </source>
</evidence>
<protein>
    <submittedName>
        <fullName evidence="1">Uncharacterized protein</fullName>
    </submittedName>
</protein>